<gene>
    <name evidence="1" type="ORF">METZ01_LOCUS229263</name>
</gene>
<dbReference type="SUPFAM" id="SSF51316">
    <property type="entry name" value="Mss4-like"/>
    <property type="match status" value="1"/>
</dbReference>
<proteinExistence type="predicted"/>
<accession>A0A382GN61</accession>
<organism evidence="1">
    <name type="scientific">marine metagenome</name>
    <dbReference type="NCBI Taxonomy" id="408172"/>
    <lineage>
        <taxon>unclassified sequences</taxon>
        <taxon>metagenomes</taxon>
        <taxon>ecological metagenomes</taxon>
    </lineage>
</organism>
<protein>
    <submittedName>
        <fullName evidence="1">Uncharacterized protein</fullName>
    </submittedName>
</protein>
<dbReference type="EMBL" id="UINC01056411">
    <property type="protein sequence ID" value="SVB76409.1"/>
    <property type="molecule type" value="Genomic_DNA"/>
</dbReference>
<evidence type="ECO:0000313" key="1">
    <source>
        <dbReference type="EMBL" id="SVB76409.1"/>
    </source>
</evidence>
<dbReference type="InterPro" id="IPR011057">
    <property type="entry name" value="Mss4-like_sf"/>
</dbReference>
<name>A0A382GN61_9ZZZZ</name>
<sequence length="84" mass="9556">MSVSAVVPLLGKGLTETMDSTAGRSGTRDDTTLVKPQAHVFTRYKLPQITLPADVPMFEEFFDREKVYPKESFERWTELVNKYG</sequence>
<reference evidence="1" key="1">
    <citation type="submission" date="2018-05" db="EMBL/GenBank/DDBJ databases">
        <authorList>
            <person name="Lanie J.A."/>
            <person name="Ng W.-L."/>
            <person name="Kazmierczak K.M."/>
            <person name="Andrzejewski T.M."/>
            <person name="Davidsen T.M."/>
            <person name="Wayne K.J."/>
            <person name="Tettelin H."/>
            <person name="Glass J.I."/>
            <person name="Rusch D."/>
            <person name="Podicherti R."/>
            <person name="Tsui H.-C.T."/>
            <person name="Winkler M.E."/>
        </authorList>
    </citation>
    <scope>NUCLEOTIDE SEQUENCE</scope>
</reference>
<dbReference type="AlphaFoldDB" id="A0A382GN61"/>